<feature type="region of interest" description="Disordered" evidence="10">
    <location>
        <begin position="141"/>
        <end position="178"/>
    </location>
</feature>
<sequence>MAPKKVRVGEEIYSGFANVPDGSLTAAIPSKVFSDEEFDNSPSYHWNLTSSRLTELAVLWSKELSDPVCDQDTPYICLVLATLLHEKGTGKSILVSKNYVPTTGALELPKIELELDPNEKKNLQRRNMESDDATNEERLRQARGDELLDNPASGTAGHTEEGGNDDNDDENDGDDIPEVSQDDIRFAAFSAAYMLKLVVKTVENVKASWSHMRERYASFYSVPIPEKAVPKDSFLRSFKTQLCSDGNICRSWIKIVVQAESELPAGDQFSGMLRFLSVIPLSFAGMHAFKLFFEVRDASKQTNAWLLSSMRSPATLPSLKLIAEIIIKHSSNQQGTSSPKFKYARLIGPEYYQELQTKNCPALVYLLVCILKEYRSFSGNQNPENIIGLDKLTASTKSELRSCAKMITLSGPTSNKDAYSSAMLEGIKAARANREETSSSDDEDESSMTREELKKKKKKEARKTRGDVYLDEE</sequence>
<keyword evidence="4 9" id="KW-0946">Virion</keyword>
<dbReference type="GeneID" id="80539514"/>
<comment type="subcellular location">
    <subcellularLocation>
        <location evidence="9">Virion</location>
    </subcellularLocation>
    <subcellularLocation>
        <location evidence="9">Host cytoplasm</location>
    </subcellularLocation>
</comment>
<dbReference type="EMBL" id="MT952336">
    <property type="protein sequence ID" value="QQZ02073.1"/>
    <property type="molecule type" value="Genomic_RNA"/>
</dbReference>
<keyword evidence="3 9" id="KW-0167">Capsid protein</keyword>
<keyword evidence="5 9" id="KW-0694">RNA-binding</keyword>
<dbReference type="GO" id="GO:0019029">
    <property type="term" value="C:helical viral capsid"/>
    <property type="evidence" value="ECO:0007669"/>
    <property type="project" value="UniProtKB-UniRule"/>
</dbReference>
<keyword evidence="2 9" id="KW-1139">Helical capsid protein</keyword>
<evidence type="ECO:0000256" key="7">
    <source>
        <dbReference type="ARBA" id="ARBA00023274"/>
    </source>
</evidence>
<feature type="region of interest" description="Disordered" evidence="10">
    <location>
        <begin position="430"/>
        <end position="473"/>
    </location>
</feature>
<evidence type="ECO:0000256" key="3">
    <source>
        <dbReference type="ARBA" id="ARBA00022561"/>
    </source>
</evidence>
<dbReference type="RefSeq" id="YP_010800857.1">
    <property type="nucleotide sequence ID" value="NC_076909.1"/>
</dbReference>
<keyword evidence="12" id="KW-1185">Reference proteome</keyword>
<name>A0AAE7TSQ4_9RHAB</name>
<evidence type="ECO:0000256" key="10">
    <source>
        <dbReference type="SAM" id="MobiDB-lite"/>
    </source>
</evidence>
<dbReference type="GO" id="GO:1990904">
    <property type="term" value="C:ribonucleoprotein complex"/>
    <property type="evidence" value="ECO:0007669"/>
    <property type="project" value="UniProtKB-UniRule"/>
</dbReference>
<evidence type="ECO:0000256" key="8">
    <source>
        <dbReference type="ARBA" id="ARBA00033344"/>
    </source>
</evidence>
<keyword evidence="9" id="KW-1035">Host cytoplasm</keyword>
<feature type="compositionally biased region" description="Basic and acidic residues" evidence="10">
    <location>
        <begin position="463"/>
        <end position="473"/>
    </location>
</feature>
<evidence type="ECO:0000256" key="1">
    <source>
        <dbReference type="ARBA" id="ARBA00014389"/>
    </source>
</evidence>
<dbReference type="Proteomes" id="UP000830652">
    <property type="component" value="Segment"/>
</dbReference>
<dbReference type="Pfam" id="PF03216">
    <property type="entry name" value="Rhabdo_ncap_2"/>
    <property type="match status" value="1"/>
</dbReference>
<comment type="function">
    <text evidence="9">Encapsidates the genome, protecting it from nucleases. The encapsidated genomic RNA is termed the nucleocapsid (NC) and serves as template for viral transcription and replication.</text>
</comment>
<comment type="similarity">
    <text evidence="9">Belongs to the cytorhabdovirus nucleocapsid protein family.</text>
</comment>
<protein>
    <recommendedName>
        <fullName evidence="1 9">Nucleoprotein</fullName>
        <shortName evidence="9">NP</shortName>
        <shortName evidence="9">Protein N</shortName>
    </recommendedName>
    <alternativeName>
        <fullName evidence="8 9">Nucleocapsid protein</fullName>
    </alternativeName>
</protein>
<comment type="subunit">
    <text evidence="9">Homomultimerizes to form the nucleocapsid. Binds to viral genomic RNA.</text>
</comment>
<evidence type="ECO:0000313" key="11">
    <source>
        <dbReference type="EMBL" id="QQZ02073.1"/>
    </source>
</evidence>
<feature type="compositionally biased region" description="Acidic residues" evidence="10">
    <location>
        <begin position="162"/>
        <end position="178"/>
    </location>
</feature>
<proteinExistence type="inferred from homology"/>
<dbReference type="InterPro" id="IPR004902">
    <property type="entry name" value="Rhabdo_ncap_2"/>
</dbReference>
<evidence type="ECO:0000313" key="12">
    <source>
        <dbReference type="Proteomes" id="UP000830652"/>
    </source>
</evidence>
<evidence type="ECO:0000256" key="9">
    <source>
        <dbReference type="RuleBase" id="RU369108"/>
    </source>
</evidence>
<reference evidence="11" key="1">
    <citation type="journal article" date="2021" name="Arch.">
        <title>Rose virus R, a cytorhabdovirus infecting rose.</title>
        <authorList>
            <person name="Bolus S."/>
            <person name="Al Rwahnih M."/>
            <person name="Grinstead S.C."/>
            <person name="Mollov D."/>
        </authorList>
    </citation>
    <scope>NUCLEOTIDE SEQUENCE</scope>
    <source>
        <strain evidence="11">MDR92016</strain>
    </source>
</reference>
<dbReference type="GO" id="GO:0003723">
    <property type="term" value="F:RNA binding"/>
    <property type="evidence" value="ECO:0007669"/>
    <property type="project" value="UniProtKB-UniRule"/>
</dbReference>
<evidence type="ECO:0000256" key="6">
    <source>
        <dbReference type="ARBA" id="ARBA00023086"/>
    </source>
</evidence>
<evidence type="ECO:0000256" key="2">
    <source>
        <dbReference type="ARBA" id="ARBA00022497"/>
    </source>
</evidence>
<organism evidence="11 12">
    <name type="scientific">Rose virus R</name>
    <dbReference type="NCBI Taxonomy" id="2805917"/>
    <lineage>
        <taxon>Viruses</taxon>
        <taxon>Riboviria</taxon>
        <taxon>Orthornavirae</taxon>
        <taxon>Negarnaviricota</taxon>
        <taxon>Haploviricotina</taxon>
        <taxon>Monjiviricetes</taxon>
        <taxon>Mononegavirales</taxon>
        <taxon>Rhabdoviridae</taxon>
        <taxon>Betarhabdovirinae</taxon>
        <taxon>Betacytorhabdovirus</taxon>
        <taxon>Betacytorhabdovirus alpharosae</taxon>
        <taxon>Cytorhabdovirus rosae</taxon>
    </lineage>
</organism>
<accession>A0AAE7TSQ4</accession>
<evidence type="ECO:0000256" key="5">
    <source>
        <dbReference type="ARBA" id="ARBA00022884"/>
    </source>
</evidence>
<dbReference type="GO" id="GO:0019013">
    <property type="term" value="C:viral nucleocapsid"/>
    <property type="evidence" value="ECO:0007669"/>
    <property type="project" value="UniProtKB-UniRule"/>
</dbReference>
<keyword evidence="7 9" id="KW-0687">Ribonucleoprotein</keyword>
<keyword evidence="6 9" id="KW-0543">Viral nucleoprotein</keyword>
<dbReference type="GO" id="GO:0030430">
    <property type="term" value="C:host cell cytoplasm"/>
    <property type="evidence" value="ECO:0007669"/>
    <property type="project" value="UniProtKB-SubCell"/>
</dbReference>
<evidence type="ECO:0000256" key="4">
    <source>
        <dbReference type="ARBA" id="ARBA00022844"/>
    </source>
</evidence>
<dbReference type="KEGG" id="vg:80539514"/>